<dbReference type="PROSITE" id="PS50055">
    <property type="entry name" value="TYR_PHOSPHATASE_PTP"/>
    <property type="match status" value="1"/>
</dbReference>
<evidence type="ECO:0000259" key="3">
    <source>
        <dbReference type="PROSITE" id="PS50056"/>
    </source>
</evidence>
<dbReference type="InterPro" id="IPR029021">
    <property type="entry name" value="Prot-tyrosine_phosphatase-like"/>
</dbReference>
<evidence type="ECO:0000313" key="5">
    <source>
        <dbReference type="Proteomes" id="UP000203987"/>
    </source>
</evidence>
<dbReference type="InterPro" id="IPR003595">
    <property type="entry name" value="Tyr_Pase_cat"/>
</dbReference>
<dbReference type="InterPro" id="IPR000387">
    <property type="entry name" value="Tyr_Pase_dom"/>
</dbReference>
<organism evidence="4 5">
    <name type="scientific">Ichnoviriform fumiferanae</name>
    <dbReference type="NCBI Taxonomy" id="419435"/>
    <lineage>
        <taxon>Viruses</taxon>
        <taxon>Viruses incertae sedis</taxon>
        <taxon>Polydnaviriformidae</taxon>
        <taxon>Ichnoviriform</taxon>
    </lineage>
</organism>
<dbReference type="PANTHER" id="PTHR19134">
    <property type="entry name" value="RECEPTOR-TYPE TYROSINE-PROTEIN PHOSPHATASE"/>
    <property type="match status" value="1"/>
</dbReference>
<proteinExistence type="inferred from homology"/>
<dbReference type="PANTHER" id="PTHR19134:SF449">
    <property type="entry name" value="TYROSINE-PROTEIN PHOSPHATASE 1"/>
    <property type="match status" value="1"/>
</dbReference>
<evidence type="ECO:0000313" key="4">
    <source>
        <dbReference type="EMBL" id="BAF45545.1"/>
    </source>
</evidence>
<dbReference type="EMBL" id="AB289985">
    <property type="protein sequence ID" value="BAF45545.1"/>
    <property type="molecule type" value="Genomic_DNA"/>
</dbReference>
<dbReference type="SUPFAM" id="SSF52799">
    <property type="entry name" value="(Phosphotyrosine protein) phosphatases II"/>
    <property type="match status" value="1"/>
</dbReference>
<dbReference type="KEGG" id="vg:5179630"/>
<dbReference type="PROSITE" id="PS50056">
    <property type="entry name" value="TYR_PHOSPHATASE_2"/>
    <property type="match status" value="1"/>
</dbReference>
<dbReference type="GO" id="GO:0004725">
    <property type="term" value="F:protein tyrosine phosphatase activity"/>
    <property type="evidence" value="ECO:0007669"/>
    <property type="project" value="InterPro"/>
</dbReference>
<sequence>MRFAIPDDATLQSQYQTAIQDETNLFLLDRVAGGSTKPSIEAFEKPENNVKNRRADVPCWDHSRVNLSNVDSTAANDSTYIHANYVDAFSTERKFIATQAPMAQTVDDFLDMIWQNNCGNIVVLTKMVENNEEKCYPYWSTDMGDKKSEKYTVTTIEIEEIDDYTKYTLQLENRKVAKDFPLISLYHYTHWSENGVPADGEPTVYQFAGLVTAINIEYDEYCYCGGKFAGPIVVHGSAGAGRTGTFCAINYCVDQYLRTKNVDVLRAVQRMRSMRHSSVMNADQYKFIFCVLKSFIEDFARFVA</sequence>
<feature type="domain" description="Tyrosine-protein phosphatase" evidence="2">
    <location>
        <begin position="44"/>
        <end position="295"/>
    </location>
</feature>
<dbReference type="Gene3D" id="3.90.190.10">
    <property type="entry name" value="Protein tyrosine phosphatase superfamily"/>
    <property type="match status" value="1"/>
</dbReference>
<dbReference type="Pfam" id="PF00102">
    <property type="entry name" value="Y_phosphatase"/>
    <property type="match status" value="1"/>
</dbReference>
<dbReference type="CDD" id="cd00047">
    <property type="entry name" value="PTPc"/>
    <property type="match status" value="1"/>
</dbReference>
<dbReference type="PRINTS" id="PR00700">
    <property type="entry name" value="PRTYPHPHTASE"/>
</dbReference>
<dbReference type="GeneID" id="5179630"/>
<feature type="domain" description="Tyrosine specific protein phosphatases" evidence="3">
    <location>
        <begin position="205"/>
        <end position="286"/>
    </location>
</feature>
<evidence type="ECO:0000259" key="2">
    <source>
        <dbReference type="PROSITE" id="PS50055"/>
    </source>
</evidence>
<dbReference type="RefSeq" id="YP_001029442.1">
    <property type="nucleotide sequence ID" value="NC_008940.1"/>
</dbReference>
<dbReference type="Proteomes" id="UP000203987">
    <property type="component" value="Genome"/>
</dbReference>
<dbReference type="SMART" id="SM00404">
    <property type="entry name" value="PTPc_motif"/>
    <property type="match status" value="1"/>
</dbReference>
<reference evidence="4 5" key="1">
    <citation type="journal article" date="2007" name="J. Virol.">
        <title>Genomic and morphological features of a banchine polydnavirus: comparison with bracoviruses and ichnoviruses.</title>
        <authorList>
            <person name="Lapointe R."/>
            <person name="Tanaka K."/>
            <person name="Barney W.E."/>
            <person name="Whitfield J.B."/>
            <person name="Banks J.C."/>
            <person name="Beliveau C."/>
            <person name="Stoltz D."/>
            <person name="Webb B.A."/>
            <person name="Cusson M."/>
        </authorList>
    </citation>
    <scope>NUCLEOTIDE SEQUENCE [LARGE SCALE GENOMIC DNA]</scope>
</reference>
<comment type="similarity">
    <text evidence="1">Belongs to the protein-tyrosine phosphatase family.</text>
</comment>
<name>A2PZX3_9VIRU</name>
<dbReference type="SMART" id="SM00194">
    <property type="entry name" value="PTPc"/>
    <property type="match status" value="1"/>
</dbReference>
<accession>A2PZX3</accession>
<evidence type="ECO:0000256" key="1">
    <source>
        <dbReference type="ARBA" id="ARBA00009580"/>
    </source>
</evidence>
<protein>
    <submittedName>
        <fullName evidence="4">GfV-C8-ORF1</fullName>
    </submittedName>
</protein>
<dbReference type="InterPro" id="IPR000242">
    <property type="entry name" value="PTP_cat"/>
</dbReference>
<dbReference type="InterPro" id="IPR050348">
    <property type="entry name" value="Protein-Tyr_Phosphatase"/>
</dbReference>
<dbReference type="OrthoDB" id="30818at10239"/>